<dbReference type="SUPFAM" id="SSF56935">
    <property type="entry name" value="Porins"/>
    <property type="match status" value="1"/>
</dbReference>
<keyword evidence="2 8" id="KW-0813">Transport</keyword>
<comment type="similarity">
    <text evidence="8 9">Belongs to the TonB-dependent receptor family.</text>
</comment>
<organism evidence="14 15">
    <name type="scientific">Gloeobacter violaceus (strain ATCC 29082 / PCC 7421)</name>
    <dbReference type="NCBI Taxonomy" id="251221"/>
    <lineage>
        <taxon>Bacteria</taxon>
        <taxon>Bacillati</taxon>
        <taxon>Cyanobacteriota</taxon>
        <taxon>Cyanophyceae</taxon>
        <taxon>Gloeobacterales</taxon>
        <taxon>Gloeobacteraceae</taxon>
        <taxon>Gloeobacter</taxon>
    </lineage>
</organism>
<dbReference type="PROSITE" id="PS52016">
    <property type="entry name" value="TONB_DEPENDENT_REC_3"/>
    <property type="match status" value="1"/>
</dbReference>
<dbReference type="GO" id="GO:0044718">
    <property type="term" value="P:siderophore transmembrane transport"/>
    <property type="evidence" value="ECO:0000318"/>
    <property type="project" value="GO_Central"/>
</dbReference>
<dbReference type="Pfam" id="PF07715">
    <property type="entry name" value="Plug"/>
    <property type="match status" value="1"/>
</dbReference>
<dbReference type="EnsemblBacteria" id="BAC88284">
    <property type="protein sequence ID" value="BAC88284"/>
    <property type="gene ID" value="BAC88284"/>
</dbReference>
<keyword evidence="3 8" id="KW-1134">Transmembrane beta strand</keyword>
<dbReference type="KEGG" id="gvi:gll0343"/>
<evidence type="ECO:0000256" key="2">
    <source>
        <dbReference type="ARBA" id="ARBA00022448"/>
    </source>
</evidence>
<dbReference type="PANTHER" id="PTHR30069">
    <property type="entry name" value="TONB-DEPENDENT OUTER MEMBRANE RECEPTOR"/>
    <property type="match status" value="1"/>
</dbReference>
<dbReference type="GO" id="GO:0009279">
    <property type="term" value="C:cell outer membrane"/>
    <property type="evidence" value="ECO:0000318"/>
    <property type="project" value="GO_Central"/>
</dbReference>
<keyword evidence="11" id="KW-0732">Signal</keyword>
<comment type="subcellular location">
    <subcellularLocation>
        <location evidence="1 8">Cell outer membrane</location>
        <topology evidence="1 8">Multi-pass membrane protein</topology>
    </subcellularLocation>
</comment>
<dbReference type="PhylomeDB" id="Q7NNR7"/>
<dbReference type="PANTHER" id="PTHR30069:SF42">
    <property type="entry name" value="FERRIC AEROBACTIN RECEPTOR"/>
    <property type="match status" value="1"/>
</dbReference>
<evidence type="ECO:0000256" key="5">
    <source>
        <dbReference type="ARBA" id="ARBA00023077"/>
    </source>
</evidence>
<evidence type="ECO:0000256" key="10">
    <source>
        <dbReference type="SAM" id="MobiDB-lite"/>
    </source>
</evidence>
<dbReference type="Proteomes" id="UP000000557">
    <property type="component" value="Chromosome"/>
</dbReference>
<name>Q7NNR7_GLOVI</name>
<dbReference type="Gene3D" id="2.40.170.20">
    <property type="entry name" value="TonB-dependent receptor, beta-barrel domain"/>
    <property type="match status" value="1"/>
</dbReference>
<evidence type="ECO:0000259" key="12">
    <source>
        <dbReference type="Pfam" id="PF00593"/>
    </source>
</evidence>
<evidence type="ECO:0000259" key="13">
    <source>
        <dbReference type="Pfam" id="PF07715"/>
    </source>
</evidence>
<reference evidence="14 15" key="2">
    <citation type="journal article" date="2003" name="DNA Res.">
        <title>Complete genome structure of Gloeobacter violaceus PCC 7421, a cyanobacterium that lacks thylakoids (supplement).</title>
        <authorList>
            <person name="Nakamura Y."/>
            <person name="Kaneko T."/>
            <person name="Sato S."/>
            <person name="Mimuro M."/>
            <person name="Miyashita H."/>
            <person name="Tsuchiya T."/>
            <person name="Sasamoto S."/>
            <person name="Watanabe A."/>
            <person name="Kawashima K."/>
            <person name="Kishida Y."/>
            <person name="Kiyokawa C."/>
            <person name="Kohara M."/>
            <person name="Matsumoto M."/>
            <person name="Matsuno A."/>
            <person name="Nakazaki N."/>
            <person name="Shimpo S."/>
            <person name="Takeuchi C."/>
            <person name="Yamada M."/>
            <person name="Tabata S."/>
        </authorList>
    </citation>
    <scope>NUCLEOTIDE SEQUENCE [LARGE SCALE GENOMIC DNA]</scope>
    <source>
        <strain evidence="15">ATCC 29082 / PCC 7421</strain>
    </source>
</reference>
<dbReference type="EMBL" id="BA000045">
    <property type="protein sequence ID" value="BAC88284.1"/>
    <property type="molecule type" value="Genomic_DNA"/>
</dbReference>
<dbReference type="CDD" id="cd01347">
    <property type="entry name" value="ligand_gated_channel"/>
    <property type="match status" value="1"/>
</dbReference>
<evidence type="ECO:0000256" key="3">
    <source>
        <dbReference type="ARBA" id="ARBA00022452"/>
    </source>
</evidence>
<keyword evidence="4 8" id="KW-0812">Transmembrane</keyword>
<dbReference type="PATRIC" id="fig|251221.4.peg.348"/>
<proteinExistence type="inferred from homology"/>
<dbReference type="InterPro" id="IPR037066">
    <property type="entry name" value="Plug_dom_sf"/>
</dbReference>
<gene>
    <name evidence="14" type="ordered locus">gll0343</name>
</gene>
<dbReference type="OrthoDB" id="473897at2"/>
<feature type="chain" id="PRO_5004288956" evidence="11">
    <location>
        <begin position="32"/>
        <end position="792"/>
    </location>
</feature>
<keyword evidence="5 9" id="KW-0798">TonB box</keyword>
<reference evidence="14 15" key="1">
    <citation type="journal article" date="2003" name="DNA Res.">
        <title>Complete genome structure of Gloeobacter violaceus PCC 7421, a cyanobacterium that lacks thylakoids.</title>
        <authorList>
            <person name="Nakamura Y."/>
            <person name="Kaneko T."/>
            <person name="Sato S."/>
            <person name="Mimuro M."/>
            <person name="Miyashita H."/>
            <person name="Tsuchiya T."/>
            <person name="Sasamoto S."/>
            <person name="Watanabe A."/>
            <person name="Kawashima K."/>
            <person name="Kishida Y."/>
            <person name="Kiyokawa C."/>
            <person name="Kohara M."/>
            <person name="Matsumoto M."/>
            <person name="Matsuno A."/>
            <person name="Nakazaki N."/>
            <person name="Shimpo S."/>
            <person name="Takeuchi C."/>
            <person name="Yamada M."/>
            <person name="Tabata S."/>
        </authorList>
    </citation>
    <scope>NUCLEOTIDE SEQUENCE [LARGE SCALE GENOMIC DNA]</scope>
    <source>
        <strain evidence="15">ATCC 29082 / PCC 7421</strain>
    </source>
</reference>
<evidence type="ECO:0000313" key="15">
    <source>
        <dbReference type="Proteomes" id="UP000000557"/>
    </source>
</evidence>
<evidence type="ECO:0000256" key="9">
    <source>
        <dbReference type="RuleBase" id="RU003357"/>
    </source>
</evidence>
<keyword evidence="6 8" id="KW-0472">Membrane</keyword>
<dbReference type="eggNOG" id="COG4771">
    <property type="taxonomic scope" value="Bacteria"/>
</dbReference>
<dbReference type="InParanoid" id="Q7NNR7"/>
<feature type="domain" description="TonB-dependent receptor plug" evidence="13">
    <location>
        <begin position="108"/>
        <end position="209"/>
    </location>
</feature>
<protein>
    <submittedName>
        <fullName evidence="14">Gll0343 protein</fullName>
    </submittedName>
</protein>
<sequence length="792" mass="85977">MMIRRNGAWRHGRFALSLLMSSAAFHSQVNALPIGMEAADAAPLLIERKADLRPFRTEASALLGEHIAQGPPAEPDPTPQSAPTVEDDGSEADLEEVVVTATRTRERLSDVARTVYVVPRRTIEQQSILTGSVVDILGNTVPGFGPPKENRVGNTLRGRDPQVLIDGIPVISNYASFYELSYIAPIAIEQIEVVGGPTAIYGDGATGGTINILTRRSTEKPQATTRAGFDLGLSNTAGGAGKFVEQFFSSQAGPVDFTIAASYRGSGNFYDAAGNRTPSLSDTLDTKNAYSAYGRFGFKLTPEQKLQLVASYSADTRYVNSFASPAVNSCCGVQQSRAIARNVVLESGYGQPVLQNFLAALDYTHENLWGSKLFAQVSYRDAFEVGIPYDFRFTPDGSGGIFDSFLRFLKGSEQVTTARAQVETPLADNLKILWGTDFKNDPVGAGIFELFDSKVFDESNQSILRTSGLVTIAPAYRVASLGAFLQTQWNISEQWVASGGLRFENVTIEAKDFFSEFAGGLVRGGSLDDSATVFNLGIVYKPTTETSIYANFAQGFSVPNFGSALFGVPSGFVLSDSLRALQPQIVDNYEIGFRGRWRSVQATLAAFFNYSALGTSTVQTGATTYENSRSPQRNYGVEATLDYQPAPGWRLGTLFGWSEGEQDFFGDGNFYPLNSFAVPPLKATAYIEHQTAPGWSNRLQLLYSGNRDRAYNALVDGFRVEGAPIYDYATVDYIGNIKFGSGTLEVGIKNLLNNLYSPVYSQAYSSFGFGPTDRFNVAARGVTLNVAYTIDY</sequence>
<feature type="region of interest" description="Disordered" evidence="10">
    <location>
        <begin position="67"/>
        <end position="93"/>
    </location>
</feature>
<keyword evidence="7 8" id="KW-0998">Cell outer membrane</keyword>
<dbReference type="Pfam" id="PF00593">
    <property type="entry name" value="TonB_dep_Rec_b-barrel"/>
    <property type="match status" value="1"/>
</dbReference>
<evidence type="ECO:0000256" key="1">
    <source>
        <dbReference type="ARBA" id="ARBA00004571"/>
    </source>
</evidence>
<keyword evidence="15" id="KW-1185">Reference proteome</keyword>
<evidence type="ECO:0000256" key="7">
    <source>
        <dbReference type="ARBA" id="ARBA00023237"/>
    </source>
</evidence>
<dbReference type="InterPro" id="IPR039426">
    <property type="entry name" value="TonB-dep_rcpt-like"/>
</dbReference>
<dbReference type="InterPro" id="IPR036942">
    <property type="entry name" value="Beta-barrel_TonB_sf"/>
</dbReference>
<accession>Q7NNR7</accession>
<dbReference type="InterPro" id="IPR000531">
    <property type="entry name" value="Beta-barrel_TonB"/>
</dbReference>
<dbReference type="AlphaFoldDB" id="Q7NNR7"/>
<evidence type="ECO:0000256" key="11">
    <source>
        <dbReference type="SAM" id="SignalP"/>
    </source>
</evidence>
<dbReference type="InterPro" id="IPR012910">
    <property type="entry name" value="Plug_dom"/>
</dbReference>
<evidence type="ECO:0000256" key="4">
    <source>
        <dbReference type="ARBA" id="ARBA00022692"/>
    </source>
</evidence>
<dbReference type="HOGENOM" id="CLU_015930_0_0_3"/>
<evidence type="ECO:0000256" key="8">
    <source>
        <dbReference type="PROSITE-ProRule" id="PRU01360"/>
    </source>
</evidence>
<dbReference type="STRING" id="251221.gene:10757815"/>
<dbReference type="GO" id="GO:0015344">
    <property type="term" value="F:siderophore uptake transmembrane transporter activity"/>
    <property type="evidence" value="ECO:0000318"/>
    <property type="project" value="GO_Central"/>
</dbReference>
<evidence type="ECO:0000256" key="6">
    <source>
        <dbReference type="ARBA" id="ARBA00023136"/>
    </source>
</evidence>
<feature type="signal peptide" evidence="11">
    <location>
        <begin position="1"/>
        <end position="31"/>
    </location>
</feature>
<dbReference type="Gene3D" id="2.170.130.10">
    <property type="entry name" value="TonB-dependent receptor, plug domain"/>
    <property type="match status" value="1"/>
</dbReference>
<evidence type="ECO:0000313" key="14">
    <source>
        <dbReference type="EMBL" id="BAC88284.1"/>
    </source>
</evidence>
<feature type="domain" description="TonB-dependent receptor-like beta-barrel" evidence="12">
    <location>
        <begin position="354"/>
        <end position="751"/>
    </location>
</feature>